<keyword evidence="3" id="KW-1185">Reference proteome</keyword>
<evidence type="ECO:0000313" key="3">
    <source>
        <dbReference type="Proteomes" id="UP001152523"/>
    </source>
</evidence>
<name>A0AAV0GJQ5_9ASTE</name>
<reference evidence="2" key="1">
    <citation type="submission" date="2022-07" db="EMBL/GenBank/DDBJ databases">
        <authorList>
            <person name="Macas J."/>
            <person name="Novak P."/>
            <person name="Neumann P."/>
        </authorList>
    </citation>
    <scope>NUCLEOTIDE SEQUENCE</scope>
</reference>
<dbReference type="EMBL" id="CAMAPF010001151">
    <property type="protein sequence ID" value="CAH9148146.1"/>
    <property type="molecule type" value="Genomic_DNA"/>
</dbReference>
<gene>
    <name evidence="2" type="ORF">CEPIT_LOCUS44279</name>
</gene>
<feature type="region of interest" description="Disordered" evidence="1">
    <location>
        <begin position="36"/>
        <end position="56"/>
    </location>
</feature>
<evidence type="ECO:0000256" key="1">
    <source>
        <dbReference type="SAM" id="MobiDB-lite"/>
    </source>
</evidence>
<sequence>MFSSLRLIQTNQFFCDRKKHSASSPIPFVAVVPPNSPSDASEFSLGATSRGPSSSFSDMLTSSIYGEEYATPPSKRCQRWRDSEVLFVFLLRWHLGRRK</sequence>
<dbReference type="AlphaFoldDB" id="A0AAV0GJQ5"/>
<proteinExistence type="predicted"/>
<accession>A0AAV0GJQ5</accession>
<evidence type="ECO:0000313" key="2">
    <source>
        <dbReference type="EMBL" id="CAH9148146.1"/>
    </source>
</evidence>
<organism evidence="2 3">
    <name type="scientific">Cuscuta epithymum</name>
    <dbReference type="NCBI Taxonomy" id="186058"/>
    <lineage>
        <taxon>Eukaryota</taxon>
        <taxon>Viridiplantae</taxon>
        <taxon>Streptophyta</taxon>
        <taxon>Embryophyta</taxon>
        <taxon>Tracheophyta</taxon>
        <taxon>Spermatophyta</taxon>
        <taxon>Magnoliopsida</taxon>
        <taxon>eudicotyledons</taxon>
        <taxon>Gunneridae</taxon>
        <taxon>Pentapetalae</taxon>
        <taxon>asterids</taxon>
        <taxon>lamiids</taxon>
        <taxon>Solanales</taxon>
        <taxon>Convolvulaceae</taxon>
        <taxon>Cuscuteae</taxon>
        <taxon>Cuscuta</taxon>
        <taxon>Cuscuta subgen. Cuscuta</taxon>
    </lineage>
</organism>
<comment type="caution">
    <text evidence="2">The sequence shown here is derived from an EMBL/GenBank/DDBJ whole genome shotgun (WGS) entry which is preliminary data.</text>
</comment>
<dbReference type="Proteomes" id="UP001152523">
    <property type="component" value="Unassembled WGS sequence"/>
</dbReference>
<protein>
    <submittedName>
        <fullName evidence="2">Uncharacterized protein</fullName>
    </submittedName>
</protein>
<feature type="compositionally biased region" description="Polar residues" evidence="1">
    <location>
        <begin position="37"/>
        <end position="56"/>
    </location>
</feature>